<feature type="transmembrane region" description="Helical" evidence="1">
    <location>
        <begin position="114"/>
        <end position="131"/>
    </location>
</feature>
<feature type="transmembrane region" description="Helical" evidence="1">
    <location>
        <begin position="301"/>
        <end position="319"/>
    </location>
</feature>
<dbReference type="EMBL" id="QVLV01000002">
    <property type="protein sequence ID" value="RGE64015.1"/>
    <property type="molecule type" value="Genomic_DNA"/>
</dbReference>
<feature type="transmembrane region" description="Helical" evidence="1">
    <location>
        <begin position="412"/>
        <end position="432"/>
    </location>
</feature>
<gene>
    <name evidence="2" type="ORF">DXC51_02750</name>
</gene>
<feature type="transmembrane region" description="Helical" evidence="1">
    <location>
        <begin position="269"/>
        <end position="289"/>
    </location>
</feature>
<keyword evidence="3" id="KW-1185">Reference proteome</keyword>
<keyword evidence="1" id="KW-1133">Transmembrane helix</keyword>
<feature type="transmembrane region" description="Helical" evidence="1">
    <location>
        <begin position="86"/>
        <end position="102"/>
    </location>
</feature>
<feature type="transmembrane region" description="Helical" evidence="1">
    <location>
        <begin position="236"/>
        <end position="263"/>
    </location>
</feature>
<evidence type="ECO:0000313" key="3">
    <source>
        <dbReference type="Proteomes" id="UP000260812"/>
    </source>
</evidence>
<feature type="transmembrane region" description="Helical" evidence="1">
    <location>
        <begin position="47"/>
        <end position="74"/>
    </location>
</feature>
<evidence type="ECO:0000256" key="1">
    <source>
        <dbReference type="SAM" id="Phobius"/>
    </source>
</evidence>
<protein>
    <submittedName>
        <fullName evidence="2">MFS transporter</fullName>
    </submittedName>
</protein>
<feature type="transmembrane region" description="Helical" evidence="1">
    <location>
        <begin position="381"/>
        <end position="400"/>
    </location>
</feature>
<dbReference type="Proteomes" id="UP000260812">
    <property type="component" value="Unassembled WGS sequence"/>
</dbReference>
<dbReference type="GO" id="GO:0005886">
    <property type="term" value="C:plasma membrane"/>
    <property type="evidence" value="ECO:0007669"/>
    <property type="project" value="TreeGrafter"/>
</dbReference>
<dbReference type="Pfam" id="PF13347">
    <property type="entry name" value="MFS_2"/>
    <property type="match status" value="1"/>
</dbReference>
<dbReference type="PANTHER" id="PTHR11328">
    <property type="entry name" value="MAJOR FACILITATOR SUPERFAMILY DOMAIN-CONTAINING PROTEIN"/>
    <property type="match status" value="1"/>
</dbReference>
<feature type="transmembrane region" description="Helical" evidence="1">
    <location>
        <begin position="152"/>
        <end position="176"/>
    </location>
</feature>
<feature type="transmembrane region" description="Helical" evidence="1">
    <location>
        <begin position="20"/>
        <end position="41"/>
    </location>
</feature>
<dbReference type="InterPro" id="IPR039672">
    <property type="entry name" value="MFS_2"/>
</dbReference>
<keyword evidence="1" id="KW-0812">Transmembrane</keyword>
<dbReference type="Gene3D" id="1.20.1250.20">
    <property type="entry name" value="MFS general substrate transporter like domains"/>
    <property type="match status" value="1"/>
</dbReference>
<dbReference type="PANTHER" id="PTHR11328:SF24">
    <property type="entry name" value="MAJOR FACILITATOR SUPERFAMILY (MFS) PROFILE DOMAIN-CONTAINING PROTEIN"/>
    <property type="match status" value="1"/>
</dbReference>
<dbReference type="GO" id="GO:0015293">
    <property type="term" value="F:symporter activity"/>
    <property type="evidence" value="ECO:0007669"/>
    <property type="project" value="InterPro"/>
</dbReference>
<keyword evidence="1" id="KW-0472">Membrane</keyword>
<dbReference type="SUPFAM" id="SSF103473">
    <property type="entry name" value="MFS general substrate transporter"/>
    <property type="match status" value="1"/>
</dbReference>
<dbReference type="InterPro" id="IPR036259">
    <property type="entry name" value="MFS_trans_sf"/>
</dbReference>
<comment type="caution">
    <text evidence="2">The sequence shown here is derived from an EMBL/GenBank/DDBJ whole genome shotgun (WGS) entry which is preliminary data.</text>
</comment>
<feature type="transmembrane region" description="Helical" evidence="1">
    <location>
        <begin position="188"/>
        <end position="206"/>
    </location>
</feature>
<name>A0A3E3IAA9_9FIRM</name>
<sequence>MKSEGKKKANKVPTKLMLAWNSRSVSMAISVVLMMQVTYYSTEILGIGSAAVGALFMAAKLFDGVTDLIAGFIIDKTNTKLGKARPYELFIIPLWLLIIAFYSTPDIGTTGKMIYIFVTYVLINSVCATFLQSCETVFLGRAVKEDAKRAKILSIGGVIVMLFSAVSSILLPQLMANLGTQPGGWSKIALIYGVPMLLIGICRFLFVKEIPIDQESEDKNKVGFVEGLKLVAKNKYIFMFSLLVLLSFLLTNTLSIVGTYYFTYIFGNLGLMSVIGMLSLLSPFFFLLFPVAIRTIGSISFVKFGLAVALIAAVIRFFFPSNLMVIVVTTLVISVGSQTLTMMNHYFILQCIDYGEIKTGKRVEGTPTAIASFANKVGSGVASLLVGGFMALFGFISSASVQTDSAILSIRLLYSVIPAVILVIMLIVVHFFDVEKVLAKLRPQAEAES</sequence>
<dbReference type="RefSeq" id="WP_117543640.1">
    <property type="nucleotide sequence ID" value="NZ_JBKUNB010000003.1"/>
</dbReference>
<proteinExistence type="predicted"/>
<organism evidence="2 3">
    <name type="scientific">Eisenbergiella massiliensis</name>
    <dbReference type="NCBI Taxonomy" id="1720294"/>
    <lineage>
        <taxon>Bacteria</taxon>
        <taxon>Bacillati</taxon>
        <taxon>Bacillota</taxon>
        <taxon>Clostridia</taxon>
        <taxon>Lachnospirales</taxon>
        <taxon>Lachnospiraceae</taxon>
        <taxon>Eisenbergiella</taxon>
    </lineage>
</organism>
<reference evidence="2" key="1">
    <citation type="submission" date="2018-08" db="EMBL/GenBank/DDBJ databases">
        <title>A genome reference for cultivated species of the human gut microbiota.</title>
        <authorList>
            <person name="Zou Y."/>
            <person name="Xue W."/>
            <person name="Luo G."/>
        </authorList>
    </citation>
    <scope>NUCLEOTIDE SEQUENCE [LARGE SCALE GENOMIC DNA]</scope>
    <source>
        <strain evidence="2">TF05-5AC</strain>
    </source>
</reference>
<dbReference type="GeneID" id="97985830"/>
<dbReference type="AlphaFoldDB" id="A0A3E3IAA9"/>
<dbReference type="GO" id="GO:0008643">
    <property type="term" value="P:carbohydrate transport"/>
    <property type="evidence" value="ECO:0007669"/>
    <property type="project" value="InterPro"/>
</dbReference>
<evidence type="ECO:0000313" key="2">
    <source>
        <dbReference type="EMBL" id="RGE64015.1"/>
    </source>
</evidence>
<feature type="transmembrane region" description="Helical" evidence="1">
    <location>
        <begin position="325"/>
        <end position="349"/>
    </location>
</feature>
<accession>A0A3E3IAA9</accession>